<dbReference type="AlphaFoldDB" id="A0A0G1XGA9"/>
<protein>
    <submittedName>
        <fullName evidence="1">Uncharacterized protein</fullName>
    </submittedName>
</protein>
<accession>A0A0G1XGA9</accession>
<reference evidence="1 2" key="1">
    <citation type="journal article" date="2015" name="Nature">
        <title>rRNA introns, odd ribosomes, and small enigmatic genomes across a large radiation of phyla.</title>
        <authorList>
            <person name="Brown C.T."/>
            <person name="Hug L.A."/>
            <person name="Thomas B.C."/>
            <person name="Sharon I."/>
            <person name="Castelle C.J."/>
            <person name="Singh A."/>
            <person name="Wilkins M.J."/>
            <person name="Williams K.H."/>
            <person name="Banfield J.F."/>
        </authorList>
    </citation>
    <scope>NUCLEOTIDE SEQUENCE [LARGE SCALE GENOMIC DNA]</scope>
</reference>
<dbReference type="Proteomes" id="UP000034846">
    <property type="component" value="Unassembled WGS sequence"/>
</dbReference>
<sequence>MNFVLVFFCNGELAEIQQRLREVECTGCQQHSLTFRLKPPRRTKWSLTLTDLTGRGMIDGRTLAQIISALADTGNAHIISFGPVNAPG</sequence>
<evidence type="ECO:0000313" key="2">
    <source>
        <dbReference type="Proteomes" id="UP000034846"/>
    </source>
</evidence>
<proteinExistence type="predicted"/>
<dbReference type="EMBL" id="LCRD01000027">
    <property type="protein sequence ID" value="KKW29986.1"/>
    <property type="molecule type" value="Genomic_DNA"/>
</dbReference>
<name>A0A0G1XGA9_9BACT</name>
<organism evidence="1 2">
    <name type="scientific">Candidatus Uhrbacteria bacterium GW2011_GWD2_52_7</name>
    <dbReference type="NCBI Taxonomy" id="1618989"/>
    <lineage>
        <taxon>Bacteria</taxon>
        <taxon>Candidatus Uhriibacteriota</taxon>
    </lineage>
</organism>
<evidence type="ECO:0000313" key="1">
    <source>
        <dbReference type="EMBL" id="KKW29986.1"/>
    </source>
</evidence>
<gene>
    <name evidence="1" type="ORF">UY72_C0027G0002</name>
</gene>
<comment type="caution">
    <text evidence="1">The sequence shown here is derived from an EMBL/GenBank/DDBJ whole genome shotgun (WGS) entry which is preliminary data.</text>
</comment>